<evidence type="ECO:0000256" key="1">
    <source>
        <dbReference type="ARBA" id="ARBA00022741"/>
    </source>
</evidence>
<evidence type="ECO:0000256" key="4">
    <source>
        <dbReference type="ARBA" id="ARBA00023015"/>
    </source>
</evidence>
<dbReference type="PANTHER" id="PTHR32071:SF117">
    <property type="entry name" value="PTS-DEPENDENT DIHYDROXYACETONE KINASE OPERON REGULATORY PROTEIN-RELATED"/>
    <property type="match status" value="1"/>
</dbReference>
<dbReference type="Pfam" id="PF18024">
    <property type="entry name" value="HTH_50"/>
    <property type="match status" value="1"/>
</dbReference>
<feature type="domain" description="FHA" evidence="8">
    <location>
        <begin position="144"/>
        <end position="193"/>
    </location>
</feature>
<keyword evidence="3" id="KW-0067">ATP-binding</keyword>
<dbReference type="EMBL" id="JAXIVS010000001">
    <property type="protein sequence ID" value="MDY7225457.1"/>
    <property type="molecule type" value="Genomic_DNA"/>
</dbReference>
<protein>
    <recommendedName>
        <fullName evidence="7">HTH-type transcriptional regulatory protein TyrR</fullName>
    </recommendedName>
</protein>
<evidence type="ECO:0000256" key="5">
    <source>
        <dbReference type="ARBA" id="ARBA00023125"/>
    </source>
</evidence>
<dbReference type="InterPro" id="IPR002078">
    <property type="entry name" value="Sigma_54_int"/>
</dbReference>
<keyword evidence="5" id="KW-0238">DNA-binding</keyword>
<name>A0ABU5GX56_9BACT</name>
<dbReference type="InterPro" id="IPR008984">
    <property type="entry name" value="SMAD_FHA_dom_sf"/>
</dbReference>
<dbReference type="Gene3D" id="3.40.50.300">
    <property type="entry name" value="P-loop containing nucleotide triphosphate hydrolases"/>
    <property type="match status" value="1"/>
</dbReference>
<dbReference type="Gene3D" id="2.60.200.20">
    <property type="match status" value="2"/>
</dbReference>
<sequence>MPELVFFRRGEEVLRVALGQERVVLGRGEKSDVVIPDPDVSRQHLALVYDGTRCLLEDLSGKGTLVAGKPMTQGELADGADIALGQWRAVFRQRGGGEDEAATGVGRRTDVQSRELSEDGWTPAQVRVKQGSNELIHEISGESFTIGKDPANELVVQDRFISSRHLKVTRREGVFHLVDLNSTNGTFLGNARIFELEVPLHTTLRVGETELILEPLSQGGPGAPFHGIIGGDPSVRQLVELIERVAPSTAAVTILGESGTGKELVAKALHDCSTRGDKPFIPINCAAISKELIESELFGHERGAFTGADTKRKGAFEEAHGGTLFLDEIGELPLDLQAKLLRALESGEVKRVGASRPMHLDVRVLAATNRDLLADVREGRFREDLYYRLCVIPLTLPPLRSRRGDIAVLAEHFVRTYSPRGQTVKLSSAAVDKLQQHAWPGNVRELRNVVHRALLLRKGPHIDATDITFDQEYSREPLPSSALSMELPVGMTLEQMLQRLERQIIETALSRYKNRGRVAKELGLARSTLFKRLKDWGITQPDEEPE</sequence>
<keyword evidence="4" id="KW-0805">Transcription regulation</keyword>
<dbReference type="InterPro" id="IPR030828">
    <property type="entry name" value="HTH_TyrR"/>
</dbReference>
<dbReference type="PANTHER" id="PTHR32071">
    <property type="entry name" value="TRANSCRIPTIONAL REGULATORY PROTEIN"/>
    <property type="match status" value="1"/>
</dbReference>
<dbReference type="Proteomes" id="UP001291309">
    <property type="component" value="Unassembled WGS sequence"/>
</dbReference>
<keyword evidence="11" id="KW-1185">Reference proteome</keyword>
<keyword evidence="2" id="KW-0058">Aromatic hydrocarbons catabolism</keyword>
<evidence type="ECO:0000256" key="6">
    <source>
        <dbReference type="ARBA" id="ARBA00023163"/>
    </source>
</evidence>
<dbReference type="CDD" id="cd00009">
    <property type="entry name" value="AAA"/>
    <property type="match status" value="1"/>
</dbReference>
<gene>
    <name evidence="10" type="ORF">SYV04_03650</name>
</gene>
<dbReference type="Gene3D" id="1.10.8.60">
    <property type="match status" value="1"/>
</dbReference>
<proteinExistence type="predicted"/>
<dbReference type="InterPro" id="IPR027417">
    <property type="entry name" value="P-loop_NTPase"/>
</dbReference>
<dbReference type="InterPro" id="IPR000253">
    <property type="entry name" value="FHA_dom"/>
</dbReference>
<dbReference type="Gene3D" id="1.10.10.60">
    <property type="entry name" value="Homeodomain-like"/>
    <property type="match status" value="1"/>
</dbReference>
<dbReference type="SMART" id="SM00240">
    <property type="entry name" value="FHA"/>
    <property type="match status" value="2"/>
</dbReference>
<dbReference type="SUPFAM" id="SSF46689">
    <property type="entry name" value="Homeodomain-like"/>
    <property type="match status" value="1"/>
</dbReference>
<dbReference type="InterPro" id="IPR058031">
    <property type="entry name" value="AAA_lid_NorR"/>
</dbReference>
<evidence type="ECO:0000259" key="9">
    <source>
        <dbReference type="PROSITE" id="PS50045"/>
    </source>
</evidence>
<dbReference type="PROSITE" id="PS00688">
    <property type="entry name" value="SIGMA54_INTERACT_3"/>
    <property type="match status" value="1"/>
</dbReference>
<dbReference type="Pfam" id="PF00498">
    <property type="entry name" value="FHA"/>
    <property type="match status" value="2"/>
</dbReference>
<dbReference type="SUPFAM" id="SSF49879">
    <property type="entry name" value="SMAD/FHA domain"/>
    <property type="match status" value="2"/>
</dbReference>
<accession>A0ABU5GX56</accession>
<dbReference type="PROSITE" id="PS50006">
    <property type="entry name" value="FHA_DOMAIN"/>
    <property type="match status" value="2"/>
</dbReference>
<evidence type="ECO:0000313" key="11">
    <source>
        <dbReference type="Proteomes" id="UP001291309"/>
    </source>
</evidence>
<feature type="domain" description="FHA" evidence="8">
    <location>
        <begin position="23"/>
        <end position="71"/>
    </location>
</feature>
<evidence type="ECO:0000256" key="2">
    <source>
        <dbReference type="ARBA" id="ARBA00022797"/>
    </source>
</evidence>
<evidence type="ECO:0000313" key="10">
    <source>
        <dbReference type="EMBL" id="MDY7225457.1"/>
    </source>
</evidence>
<evidence type="ECO:0000256" key="3">
    <source>
        <dbReference type="ARBA" id="ARBA00022840"/>
    </source>
</evidence>
<keyword evidence="6" id="KW-0804">Transcription</keyword>
<dbReference type="SUPFAM" id="SSF52540">
    <property type="entry name" value="P-loop containing nucleoside triphosphate hydrolases"/>
    <property type="match status" value="1"/>
</dbReference>
<dbReference type="RefSeq" id="WP_321544167.1">
    <property type="nucleotide sequence ID" value="NZ_JAXIVS010000001.1"/>
</dbReference>
<keyword evidence="1" id="KW-0547">Nucleotide-binding</keyword>
<evidence type="ECO:0000256" key="7">
    <source>
        <dbReference type="ARBA" id="ARBA00029500"/>
    </source>
</evidence>
<organism evidence="10 11">
    <name type="scientific">Hyalangium rubrum</name>
    <dbReference type="NCBI Taxonomy" id="3103134"/>
    <lineage>
        <taxon>Bacteria</taxon>
        <taxon>Pseudomonadati</taxon>
        <taxon>Myxococcota</taxon>
        <taxon>Myxococcia</taxon>
        <taxon>Myxococcales</taxon>
        <taxon>Cystobacterineae</taxon>
        <taxon>Archangiaceae</taxon>
        <taxon>Hyalangium</taxon>
    </lineage>
</organism>
<dbReference type="Pfam" id="PF25601">
    <property type="entry name" value="AAA_lid_14"/>
    <property type="match status" value="1"/>
</dbReference>
<feature type="domain" description="Sigma-54 factor interaction" evidence="9">
    <location>
        <begin position="228"/>
        <end position="455"/>
    </location>
</feature>
<dbReference type="SMART" id="SM00382">
    <property type="entry name" value="AAA"/>
    <property type="match status" value="1"/>
</dbReference>
<dbReference type="PROSITE" id="PS00676">
    <property type="entry name" value="SIGMA54_INTERACT_2"/>
    <property type="match status" value="1"/>
</dbReference>
<dbReference type="CDD" id="cd00060">
    <property type="entry name" value="FHA"/>
    <property type="match status" value="2"/>
</dbReference>
<reference evidence="10 11" key="1">
    <citation type="submission" date="2023-12" db="EMBL/GenBank/DDBJ databases">
        <title>the genome sequence of Hyalangium sp. s54d21.</title>
        <authorList>
            <person name="Zhang X."/>
        </authorList>
    </citation>
    <scope>NUCLEOTIDE SEQUENCE [LARGE SCALE GENOMIC DNA]</scope>
    <source>
        <strain evidence="11">s54d21</strain>
    </source>
</reference>
<comment type="caution">
    <text evidence="10">The sequence shown here is derived from an EMBL/GenBank/DDBJ whole genome shotgun (WGS) entry which is preliminary data.</text>
</comment>
<dbReference type="Pfam" id="PF00158">
    <property type="entry name" value="Sigma54_activat"/>
    <property type="match status" value="1"/>
</dbReference>
<dbReference type="InterPro" id="IPR009057">
    <property type="entry name" value="Homeodomain-like_sf"/>
</dbReference>
<dbReference type="InterPro" id="IPR003593">
    <property type="entry name" value="AAA+_ATPase"/>
</dbReference>
<dbReference type="PROSITE" id="PS50045">
    <property type="entry name" value="SIGMA54_INTERACT_4"/>
    <property type="match status" value="1"/>
</dbReference>
<dbReference type="InterPro" id="IPR025943">
    <property type="entry name" value="Sigma_54_int_dom_ATP-bd_2"/>
</dbReference>
<dbReference type="InterPro" id="IPR025944">
    <property type="entry name" value="Sigma_54_int_dom_CS"/>
</dbReference>
<evidence type="ECO:0000259" key="8">
    <source>
        <dbReference type="PROSITE" id="PS50006"/>
    </source>
</evidence>